<accession>A0A3L9YGT3</accession>
<evidence type="ECO:0000259" key="1">
    <source>
        <dbReference type="Pfam" id="PF13480"/>
    </source>
</evidence>
<dbReference type="RefSeq" id="WP_121898147.1">
    <property type="nucleotide sequence ID" value="NZ_RCNT01000005.1"/>
</dbReference>
<organism evidence="2 3">
    <name type="scientific">Rhodophyticola porphyridii</name>
    <dbReference type="NCBI Taxonomy" id="1852017"/>
    <lineage>
        <taxon>Bacteria</taxon>
        <taxon>Pseudomonadati</taxon>
        <taxon>Pseudomonadota</taxon>
        <taxon>Alphaproteobacteria</taxon>
        <taxon>Rhodobacterales</taxon>
        <taxon>Roseobacteraceae</taxon>
        <taxon>Rhodophyticola</taxon>
    </lineage>
</organism>
<dbReference type="GO" id="GO:0016740">
    <property type="term" value="F:transferase activity"/>
    <property type="evidence" value="ECO:0007669"/>
    <property type="project" value="UniProtKB-KW"/>
</dbReference>
<dbReference type="InterPro" id="IPR038740">
    <property type="entry name" value="BioF2-like_GNAT_dom"/>
</dbReference>
<dbReference type="Gene3D" id="3.40.630.30">
    <property type="match status" value="1"/>
</dbReference>
<comment type="caution">
    <text evidence="2">The sequence shown here is derived from an EMBL/GenBank/DDBJ whole genome shotgun (WGS) entry which is preliminary data.</text>
</comment>
<keyword evidence="2" id="KW-0808">Transferase</keyword>
<dbReference type="PANTHER" id="PTHR36174">
    <property type="entry name" value="LIPID II:GLYCINE GLYCYLTRANSFERASE"/>
    <property type="match status" value="1"/>
</dbReference>
<dbReference type="OrthoDB" id="341858at2"/>
<proteinExistence type="predicted"/>
<keyword evidence="3" id="KW-1185">Reference proteome</keyword>
<evidence type="ECO:0000313" key="2">
    <source>
        <dbReference type="EMBL" id="RMA42040.1"/>
    </source>
</evidence>
<feature type="domain" description="BioF2-like acetyltransferase" evidence="1">
    <location>
        <begin position="133"/>
        <end position="268"/>
    </location>
</feature>
<dbReference type="Proteomes" id="UP000281343">
    <property type="component" value="Unassembled WGS sequence"/>
</dbReference>
<dbReference type="EMBL" id="RCNT01000005">
    <property type="protein sequence ID" value="RMA42040.1"/>
    <property type="molecule type" value="Genomic_DNA"/>
</dbReference>
<dbReference type="InterPro" id="IPR050644">
    <property type="entry name" value="PG_Glycine_Bridge_Synth"/>
</dbReference>
<protein>
    <submittedName>
        <fullName evidence="2">GNAT family N-acetyltransferase</fullName>
    </submittedName>
</protein>
<dbReference type="AlphaFoldDB" id="A0A3L9YGT3"/>
<dbReference type="Pfam" id="PF13480">
    <property type="entry name" value="Acetyltransf_6"/>
    <property type="match status" value="1"/>
</dbReference>
<sequence length="301" mass="32290">MFDFAPSPPATALPLQQSPLFADALTAVGVNAISHVLPGGRALVIRRRWPGIGTVGLISRGPVWTGRRNPQALAGLRRALGIRHLIVNADDAADAAALRQAGFLRIAAPREVAELSLLGPREAWWASMSVKWRNRLRHGQKSGLVVTQNAFRPDPAHWLLSEDIAQQKRLNFRALPHAVTLAMASALPGAAQLFTARAAGRPVAAMLFLCHGPVASYHIGWSSDIGRANSAHNLLLWQAMQSLSAAGHQRIDLGAHNPDDAPGLARFKRGSGARTRPLGGTWACSAALGPVQSIAEWWHKT</sequence>
<dbReference type="PANTHER" id="PTHR36174:SF1">
    <property type="entry name" value="LIPID II:GLYCINE GLYCYLTRANSFERASE"/>
    <property type="match status" value="1"/>
</dbReference>
<dbReference type="InterPro" id="IPR016181">
    <property type="entry name" value="Acyl_CoA_acyltransferase"/>
</dbReference>
<gene>
    <name evidence="2" type="ORF">D9R08_11280</name>
</gene>
<dbReference type="SUPFAM" id="SSF55729">
    <property type="entry name" value="Acyl-CoA N-acyltransferases (Nat)"/>
    <property type="match status" value="1"/>
</dbReference>
<reference evidence="2 3" key="1">
    <citation type="submission" date="2018-10" db="EMBL/GenBank/DDBJ databases">
        <authorList>
            <person name="Jung H.S."/>
            <person name="Jeon C.O."/>
        </authorList>
    </citation>
    <scope>NUCLEOTIDE SEQUENCE [LARGE SCALE GENOMIC DNA]</scope>
    <source>
        <strain evidence="2 3">MA-7-27</strain>
    </source>
</reference>
<name>A0A3L9YGT3_9RHOB</name>
<evidence type="ECO:0000313" key="3">
    <source>
        <dbReference type="Proteomes" id="UP000281343"/>
    </source>
</evidence>